<feature type="compositionally biased region" description="Polar residues" evidence="1">
    <location>
        <begin position="610"/>
        <end position="619"/>
    </location>
</feature>
<feature type="compositionally biased region" description="Polar residues" evidence="1">
    <location>
        <begin position="31"/>
        <end position="46"/>
    </location>
</feature>
<feature type="compositionally biased region" description="Polar residues" evidence="1">
    <location>
        <begin position="772"/>
        <end position="781"/>
    </location>
</feature>
<dbReference type="PROSITE" id="PS00028">
    <property type="entry name" value="ZINC_FINGER_C2H2_1"/>
    <property type="match status" value="1"/>
</dbReference>
<feature type="compositionally biased region" description="Basic and acidic residues" evidence="1">
    <location>
        <begin position="360"/>
        <end position="403"/>
    </location>
</feature>
<evidence type="ECO:0000256" key="1">
    <source>
        <dbReference type="SAM" id="MobiDB-lite"/>
    </source>
</evidence>
<feature type="compositionally biased region" description="Low complexity" evidence="1">
    <location>
        <begin position="21"/>
        <end position="30"/>
    </location>
</feature>
<dbReference type="HOGENOM" id="CLU_004655_0_0_1"/>
<feature type="compositionally biased region" description="Basic and acidic residues" evidence="1">
    <location>
        <begin position="1061"/>
        <end position="1090"/>
    </location>
</feature>
<proteinExistence type="predicted"/>
<feature type="compositionally biased region" description="Basic and acidic residues" evidence="1">
    <location>
        <begin position="1390"/>
        <end position="1400"/>
    </location>
</feature>
<dbReference type="eggNOG" id="ENOG502S4ZA">
    <property type="taxonomic scope" value="Eukaryota"/>
</dbReference>
<feature type="compositionally biased region" description="Low complexity" evidence="1">
    <location>
        <begin position="623"/>
        <end position="632"/>
    </location>
</feature>
<keyword evidence="4" id="KW-1185">Reference proteome</keyword>
<organism evidence="3 4">
    <name type="scientific">Capronia epimyces CBS 606.96</name>
    <dbReference type="NCBI Taxonomy" id="1182542"/>
    <lineage>
        <taxon>Eukaryota</taxon>
        <taxon>Fungi</taxon>
        <taxon>Dikarya</taxon>
        <taxon>Ascomycota</taxon>
        <taxon>Pezizomycotina</taxon>
        <taxon>Eurotiomycetes</taxon>
        <taxon>Chaetothyriomycetidae</taxon>
        <taxon>Chaetothyriales</taxon>
        <taxon>Herpotrichiellaceae</taxon>
        <taxon>Capronia</taxon>
    </lineage>
</organism>
<feature type="compositionally biased region" description="Basic and acidic residues" evidence="1">
    <location>
        <begin position="336"/>
        <end position="350"/>
    </location>
</feature>
<feature type="compositionally biased region" description="Polar residues" evidence="1">
    <location>
        <begin position="1110"/>
        <end position="1120"/>
    </location>
</feature>
<feature type="region of interest" description="Disordered" evidence="1">
    <location>
        <begin position="1048"/>
        <end position="1184"/>
    </location>
</feature>
<feature type="region of interest" description="Disordered" evidence="1">
    <location>
        <begin position="948"/>
        <end position="972"/>
    </location>
</feature>
<feature type="region of interest" description="Disordered" evidence="1">
    <location>
        <begin position="1377"/>
        <end position="1400"/>
    </location>
</feature>
<name>W9Y5V1_9EURO</name>
<comment type="caution">
    <text evidence="3">The sequence shown here is derived from an EMBL/GenBank/DDBJ whole genome shotgun (WGS) entry which is preliminary data.</text>
</comment>
<feature type="compositionally biased region" description="Polar residues" evidence="1">
    <location>
        <begin position="444"/>
        <end position="459"/>
    </location>
</feature>
<feature type="compositionally biased region" description="Polar residues" evidence="1">
    <location>
        <begin position="135"/>
        <end position="150"/>
    </location>
</feature>
<feature type="region of interest" description="Disordered" evidence="1">
    <location>
        <begin position="112"/>
        <end position="150"/>
    </location>
</feature>
<feature type="region of interest" description="Disordered" evidence="1">
    <location>
        <begin position="610"/>
        <end position="643"/>
    </location>
</feature>
<feature type="compositionally biased region" description="Polar residues" evidence="1">
    <location>
        <begin position="418"/>
        <end position="437"/>
    </location>
</feature>
<gene>
    <name evidence="3" type="ORF">A1O3_05271</name>
</gene>
<feature type="region of interest" description="Disordered" evidence="1">
    <location>
        <begin position="489"/>
        <end position="580"/>
    </location>
</feature>
<protein>
    <recommendedName>
        <fullName evidence="2">C2H2-type domain-containing protein</fullName>
    </recommendedName>
</protein>
<dbReference type="CDD" id="cd22249">
    <property type="entry name" value="UDM1_RNF168_RNF169-like"/>
    <property type="match status" value="1"/>
</dbReference>
<dbReference type="Proteomes" id="UP000019478">
    <property type="component" value="Unassembled WGS sequence"/>
</dbReference>
<evidence type="ECO:0000259" key="2">
    <source>
        <dbReference type="PROSITE" id="PS00028"/>
    </source>
</evidence>
<feature type="region of interest" description="Disordered" evidence="1">
    <location>
        <begin position="1"/>
        <end position="93"/>
    </location>
</feature>
<feature type="compositionally biased region" description="Polar residues" evidence="1">
    <location>
        <begin position="81"/>
        <end position="93"/>
    </location>
</feature>
<dbReference type="GeneID" id="19169386"/>
<dbReference type="EMBL" id="AMGY01000004">
    <property type="protein sequence ID" value="EXJ84601.1"/>
    <property type="molecule type" value="Genomic_DNA"/>
</dbReference>
<dbReference type="STRING" id="1182542.W9Y5V1"/>
<reference evidence="3 4" key="1">
    <citation type="submission" date="2013-03" db="EMBL/GenBank/DDBJ databases">
        <title>The Genome Sequence of Capronia epimyces CBS 606.96.</title>
        <authorList>
            <consortium name="The Broad Institute Genomics Platform"/>
            <person name="Cuomo C."/>
            <person name="de Hoog S."/>
            <person name="Gorbushina A."/>
            <person name="Walker B."/>
            <person name="Young S.K."/>
            <person name="Zeng Q."/>
            <person name="Gargeya S."/>
            <person name="Fitzgerald M."/>
            <person name="Haas B."/>
            <person name="Abouelleil A."/>
            <person name="Allen A.W."/>
            <person name="Alvarado L."/>
            <person name="Arachchi H.M."/>
            <person name="Berlin A.M."/>
            <person name="Chapman S.B."/>
            <person name="Gainer-Dewar J."/>
            <person name="Goldberg J."/>
            <person name="Griggs A."/>
            <person name="Gujja S."/>
            <person name="Hansen M."/>
            <person name="Howarth C."/>
            <person name="Imamovic A."/>
            <person name="Ireland A."/>
            <person name="Larimer J."/>
            <person name="McCowan C."/>
            <person name="Murphy C."/>
            <person name="Pearson M."/>
            <person name="Poon T.W."/>
            <person name="Priest M."/>
            <person name="Roberts A."/>
            <person name="Saif S."/>
            <person name="Shea T."/>
            <person name="Sisk P."/>
            <person name="Sykes S."/>
            <person name="Wortman J."/>
            <person name="Nusbaum C."/>
            <person name="Birren B."/>
        </authorList>
    </citation>
    <scope>NUCLEOTIDE SEQUENCE [LARGE SCALE GENOMIC DNA]</scope>
    <source>
        <strain evidence="3 4">CBS 606.96</strain>
    </source>
</reference>
<dbReference type="OrthoDB" id="5424797at2759"/>
<evidence type="ECO:0000313" key="3">
    <source>
        <dbReference type="EMBL" id="EXJ84601.1"/>
    </source>
</evidence>
<feature type="region of interest" description="Disordered" evidence="1">
    <location>
        <begin position="244"/>
        <end position="289"/>
    </location>
</feature>
<feature type="compositionally biased region" description="Low complexity" evidence="1">
    <location>
        <begin position="503"/>
        <end position="522"/>
    </location>
</feature>
<feature type="domain" description="C2H2-type" evidence="2">
    <location>
        <begin position="1212"/>
        <end position="1235"/>
    </location>
</feature>
<dbReference type="InterPro" id="IPR013087">
    <property type="entry name" value="Znf_C2H2_type"/>
</dbReference>
<evidence type="ECO:0000313" key="4">
    <source>
        <dbReference type="Proteomes" id="UP000019478"/>
    </source>
</evidence>
<feature type="region of interest" description="Disordered" evidence="1">
    <location>
        <begin position="336"/>
        <end position="465"/>
    </location>
</feature>
<dbReference type="RefSeq" id="XP_007733586.1">
    <property type="nucleotide sequence ID" value="XM_007735396.1"/>
</dbReference>
<feature type="compositionally biased region" description="Polar residues" evidence="1">
    <location>
        <begin position="814"/>
        <end position="847"/>
    </location>
</feature>
<sequence length="1449" mass="158727">MSNNSYAPQAPYHSDIQHAQYGSSGYDYSSQNQHNYTNASRHQTYGTDAWKAPNAQNASYDDRRQTDGYAKGGATGGSGQEYYNSTSSTSAEQDAQGLNNLVYASGVEGSAVQRHTHRVHPTSVSSATRYPPTSGPSAPNQVRSPVTQSASHYNENQSIHYPYQTEPSSITSQQPAMSSATARVGVVNHRFPHSSVSPVMDGLNATQAAPTQRTASPYPRPQLTQNQGQLGAFSGTTQASYGTTNNSSGTMGQQWSQSGNTGQHIRTSSQNVQTRTSEVQNKTPAPVNSISNLVSNTMEEASQAVYSPTVESQNTVLDYIDPSKVFNPCHLEHERRRREAEALAKKKAEEEAAAAPAAAKSREEEAARKKREDEEAARKKREDEEAARKKRKYEETAGKKIQEAAKALTKRQGAKPTIATNPRTSDQASRKVSPTTTKEAHRPFQQTEQPSQDGATSEASMAAELKALMDKMKEFRSKDPMLFQKLWEDMRKPGQSSTVPANAAHSPSPQISQQSIPAPQHQVVADPRPRHIPTAVQTSSPSPQVAHAQAVPHTQLRPGIVEPPRSRTVRGGTPDGSAAKRNGYRVVVEDNPEGLPDLGRFPAERRVRTTYNKKSTATKKSLPDAAASLSASTKSNTEVPPPTPTLPQIAAPPASVALKFSNITSPPLSQGLPPKVLSGGTIWPEEKRNALAEAAVKSLTSLPENSEIEIGPADIHSMLDKNPSYIDLCEMLEGKGLKFHRGHFARQLLSNVPYLNSPQTRAKEAIQPQPQPETQLPSQIPSGPPHIPMAHSPIPPPPFINGQQFIPGQPHIPAQNTSEASLPTSTLPQQRQQTIKTENITSTSQNRRTGKTNPVGPSRVEPPPGSKEAMARKRDFSELVDLTALSDNENYVMSRKQARVESPPERDPFEQYQAQMISAAQSLSPGQEARAPRYPPFQSGIPLKFNPTQTSIPPGPQPLSKPSLSTPVPEHPVSTRILAKPINKSEALRKTYYNPKTVARDILVSAGRHPFERPLNAHLAGLLGKHIDLYCDLSTFDWDAVDPGGPRPPQVALVDVPTEPPRYKFGEQAKRRIRPDKDKDSPLPDSEKRSLPAPVPDVSEQREKKAKPLQASTGPSNNLRTSDDGGENAKAIVPTPRARSTRSSSTPLNPRAEPRKMSSGSNFPSGKRRGRPPGARNLHHRESVGAIKPGSIREISVTIPSPASPSLPVFKCHWKGCKAHLHNLETLRQHISKVHCPTADEVKEADYICWWRNCRHLVKENGLVNPQISFPTFKEWLDHIDEDHLHAVALKYGDGPSTKHIGKQESTSFDVSRFLYNPQSRQATRTVSYTDPQTILLDRTRYLSDEYGRTTTPAVSEKSQKDLEPDTMALLKAEHDDAERTAQRSFMRTHRPEKSSSKAVAEETLRAMEARKAALGPGIDKGGCVLVNEARRSTLIQNQGIRRVVDADY</sequence>
<feature type="compositionally biased region" description="Low complexity" evidence="1">
    <location>
        <begin position="1134"/>
        <end position="1147"/>
    </location>
</feature>
<feature type="region of interest" description="Disordered" evidence="1">
    <location>
        <begin position="760"/>
        <end position="870"/>
    </location>
</feature>
<feature type="compositionally biased region" description="Pro residues" evidence="1">
    <location>
        <begin position="782"/>
        <end position="799"/>
    </location>
</feature>
<feature type="compositionally biased region" description="Gly residues" evidence="1">
    <location>
        <begin position="70"/>
        <end position="79"/>
    </location>
</feature>
<accession>W9Y5V1</accession>